<dbReference type="InterPro" id="IPR039422">
    <property type="entry name" value="MarR/SlyA-like"/>
</dbReference>
<dbReference type="InterPro" id="IPR036390">
    <property type="entry name" value="WH_DNA-bd_sf"/>
</dbReference>
<evidence type="ECO:0000313" key="5">
    <source>
        <dbReference type="EMBL" id="ATU20892.1"/>
    </source>
</evidence>
<dbReference type="Gene3D" id="1.10.10.10">
    <property type="entry name" value="Winged helix-like DNA-binding domain superfamily/Winged helix DNA-binding domain"/>
    <property type="match status" value="1"/>
</dbReference>
<dbReference type="SUPFAM" id="SSF46785">
    <property type="entry name" value="Winged helix' DNA-binding domain"/>
    <property type="match status" value="1"/>
</dbReference>
<proteinExistence type="predicted"/>
<dbReference type="OrthoDB" id="3232829at2"/>
<feature type="domain" description="HTH marR-type" evidence="4">
    <location>
        <begin position="27"/>
        <end position="158"/>
    </location>
</feature>
<dbReference type="RefSeq" id="WP_051354907.1">
    <property type="nucleotide sequence ID" value="NZ_CP018044.1"/>
</dbReference>
<evidence type="ECO:0000256" key="2">
    <source>
        <dbReference type="ARBA" id="ARBA00023125"/>
    </source>
</evidence>
<dbReference type="EMBL" id="CP018044">
    <property type="protein sequence ID" value="ATU20892.1"/>
    <property type="molecule type" value="Genomic_DNA"/>
</dbReference>
<sequence length="169" mass="19466">MTDDDMRFEPLRADVIECAQRAHGDADTQLFAFFEELRRVDLIYGAYGRRSGLPLSVYLIFDYICENDGTSQREICAYTLLPRQSVNNVVNSLAAQGLLRLEGSEHDRRVKRIRLTDEGRRWRERLIEPLRGAELRAMAELEPDERRAMIAYVDKFMNALERQIGALGG</sequence>
<dbReference type="SMART" id="SM00347">
    <property type="entry name" value="HTH_MARR"/>
    <property type="match status" value="1"/>
</dbReference>
<evidence type="ECO:0000313" key="7">
    <source>
        <dbReference type="Proteomes" id="UP000028995"/>
    </source>
</evidence>
<dbReference type="STRING" id="35760.BCHO_1656"/>
<accession>A0A087A711</accession>
<dbReference type="InterPro" id="IPR000835">
    <property type="entry name" value="HTH_MarR-typ"/>
</dbReference>
<evidence type="ECO:0000259" key="4">
    <source>
        <dbReference type="PROSITE" id="PS50995"/>
    </source>
</evidence>
<dbReference type="InterPro" id="IPR023187">
    <property type="entry name" value="Tscrpt_reg_MarR-type_CS"/>
</dbReference>
<dbReference type="Proteomes" id="UP000028995">
    <property type="component" value="Unassembled WGS sequence"/>
</dbReference>
<reference evidence="5 8" key="2">
    <citation type="submission" date="2016-11" db="EMBL/GenBank/DDBJ databases">
        <title>complete genome sequence of Bifidobacterium choerinum strain FMB-1.</title>
        <authorList>
            <person name="Park C.-S."/>
            <person name="Jung D.-H."/>
            <person name="Choi D.-S."/>
        </authorList>
    </citation>
    <scope>NUCLEOTIDE SEQUENCE [LARGE SCALE GENOMIC DNA]</scope>
    <source>
        <strain evidence="5 8">FMB-1</strain>
    </source>
</reference>
<keyword evidence="7" id="KW-1185">Reference proteome</keyword>
<dbReference type="PROSITE" id="PS01117">
    <property type="entry name" value="HTH_MARR_1"/>
    <property type="match status" value="1"/>
</dbReference>
<keyword evidence="3" id="KW-0804">Transcription</keyword>
<dbReference type="InterPro" id="IPR036388">
    <property type="entry name" value="WH-like_DNA-bd_sf"/>
</dbReference>
<dbReference type="GO" id="GO:0003677">
    <property type="term" value="F:DNA binding"/>
    <property type="evidence" value="ECO:0007669"/>
    <property type="project" value="UniProtKB-KW"/>
</dbReference>
<keyword evidence="2" id="KW-0238">DNA-binding</keyword>
<dbReference type="EMBL" id="JGYU01000016">
    <property type="protein sequence ID" value="KFI54561.1"/>
    <property type="molecule type" value="Genomic_DNA"/>
</dbReference>
<dbReference type="PANTHER" id="PTHR33164">
    <property type="entry name" value="TRANSCRIPTIONAL REGULATOR, MARR FAMILY"/>
    <property type="match status" value="1"/>
</dbReference>
<dbReference type="PANTHER" id="PTHR33164:SF89">
    <property type="entry name" value="MARR FAMILY REGULATORY PROTEIN"/>
    <property type="match status" value="1"/>
</dbReference>
<dbReference type="GO" id="GO:0003700">
    <property type="term" value="F:DNA-binding transcription factor activity"/>
    <property type="evidence" value="ECO:0007669"/>
    <property type="project" value="InterPro"/>
</dbReference>
<gene>
    <name evidence="5" type="ORF">BcFMB_08120</name>
    <name evidence="6" type="ORF">BCHO_1656</name>
</gene>
<evidence type="ECO:0000313" key="8">
    <source>
        <dbReference type="Proteomes" id="UP000229907"/>
    </source>
</evidence>
<organism evidence="6 7">
    <name type="scientific">Bifidobacterium choerinum</name>
    <dbReference type="NCBI Taxonomy" id="35760"/>
    <lineage>
        <taxon>Bacteria</taxon>
        <taxon>Bacillati</taxon>
        <taxon>Actinomycetota</taxon>
        <taxon>Actinomycetes</taxon>
        <taxon>Bifidobacteriales</taxon>
        <taxon>Bifidobacteriaceae</taxon>
        <taxon>Bifidobacterium</taxon>
    </lineage>
</organism>
<reference evidence="6 7" key="1">
    <citation type="submission" date="2014-03" db="EMBL/GenBank/DDBJ databases">
        <title>Genomics of Bifidobacteria.</title>
        <authorList>
            <person name="Ventura M."/>
            <person name="Milani C."/>
            <person name="Lugli G.A."/>
        </authorList>
    </citation>
    <scope>NUCLEOTIDE SEQUENCE [LARGE SCALE GENOMIC DNA]</scope>
    <source>
        <strain evidence="6 7">LMG 10510</strain>
    </source>
</reference>
<evidence type="ECO:0000256" key="3">
    <source>
        <dbReference type="ARBA" id="ARBA00023163"/>
    </source>
</evidence>
<dbReference type="KEGG" id="bcho:BcFMB_08120"/>
<evidence type="ECO:0000256" key="1">
    <source>
        <dbReference type="ARBA" id="ARBA00023015"/>
    </source>
</evidence>
<keyword evidence="1" id="KW-0805">Transcription regulation</keyword>
<dbReference type="Proteomes" id="UP000229907">
    <property type="component" value="Chromosome"/>
</dbReference>
<dbReference type="GO" id="GO:0006950">
    <property type="term" value="P:response to stress"/>
    <property type="evidence" value="ECO:0007669"/>
    <property type="project" value="TreeGrafter"/>
</dbReference>
<dbReference type="AlphaFoldDB" id="A0A087A711"/>
<dbReference type="eggNOG" id="COG1846">
    <property type="taxonomic scope" value="Bacteria"/>
</dbReference>
<protein>
    <submittedName>
        <fullName evidence="5 6">Transcriptional regulator</fullName>
    </submittedName>
</protein>
<name>A0A087A711_9BIFI</name>
<evidence type="ECO:0000313" key="6">
    <source>
        <dbReference type="EMBL" id="KFI54561.1"/>
    </source>
</evidence>
<dbReference type="PROSITE" id="PS50995">
    <property type="entry name" value="HTH_MARR_2"/>
    <property type="match status" value="1"/>
</dbReference>
<dbReference type="Pfam" id="PF12802">
    <property type="entry name" value="MarR_2"/>
    <property type="match status" value="1"/>
</dbReference>